<evidence type="ECO:0000313" key="2">
    <source>
        <dbReference type="Proteomes" id="UP000283210"/>
    </source>
</evidence>
<accession>A0A437C8E7</accession>
<dbReference type="AlphaFoldDB" id="A0A437C8E7"/>
<gene>
    <name evidence="1" type="ORF">OJAV_G00197210</name>
</gene>
<evidence type="ECO:0000313" key="1">
    <source>
        <dbReference type="EMBL" id="RVE58701.1"/>
    </source>
</evidence>
<name>A0A437C8E7_ORYJA</name>
<keyword evidence="2" id="KW-1185">Reference proteome</keyword>
<sequence length="85" mass="9272">MGSPSVRFASQEAEVVATLKNELSTNRFITTEPKGGKVSKDCWLEFGPKRRKDRSRCSGRCQTLAWGSCANRVAAGSFRSSAFAP</sequence>
<reference evidence="1 2" key="2">
    <citation type="submission" date="2019-01" db="EMBL/GenBank/DDBJ databases">
        <title>A chromosome length genome reference of the Java medaka (oryzias javanicus).</title>
        <authorList>
            <person name="Herpin A."/>
            <person name="Takehana Y."/>
            <person name="Naruse K."/>
            <person name="Ansai S."/>
            <person name="Kawaguchi M."/>
        </authorList>
    </citation>
    <scope>NUCLEOTIDE SEQUENCE [LARGE SCALE GENOMIC DNA]</scope>
    <source>
        <strain evidence="1">RS831</strain>
        <tissue evidence="1">Whole body</tissue>
    </source>
</reference>
<organism evidence="1 2">
    <name type="scientific">Oryzias javanicus</name>
    <name type="common">Javanese ricefish</name>
    <name type="synonym">Aplocheilus javanicus</name>
    <dbReference type="NCBI Taxonomy" id="123683"/>
    <lineage>
        <taxon>Eukaryota</taxon>
        <taxon>Metazoa</taxon>
        <taxon>Chordata</taxon>
        <taxon>Craniata</taxon>
        <taxon>Vertebrata</taxon>
        <taxon>Euteleostomi</taxon>
        <taxon>Actinopterygii</taxon>
        <taxon>Neopterygii</taxon>
        <taxon>Teleostei</taxon>
        <taxon>Neoteleostei</taxon>
        <taxon>Acanthomorphata</taxon>
        <taxon>Ovalentaria</taxon>
        <taxon>Atherinomorphae</taxon>
        <taxon>Beloniformes</taxon>
        <taxon>Adrianichthyidae</taxon>
        <taxon>Oryziinae</taxon>
        <taxon>Oryzias</taxon>
    </lineage>
</organism>
<reference evidence="1 2" key="1">
    <citation type="submission" date="2018-11" db="EMBL/GenBank/DDBJ databases">
        <authorList>
            <person name="Lopez-Roques C."/>
            <person name="Donnadieu C."/>
            <person name="Bouchez O."/>
            <person name="Klopp C."/>
            <person name="Cabau C."/>
            <person name="Zahm M."/>
        </authorList>
    </citation>
    <scope>NUCLEOTIDE SEQUENCE [LARGE SCALE GENOMIC DNA]</scope>
    <source>
        <strain evidence="1">RS831</strain>
        <tissue evidence="1">Whole body</tissue>
    </source>
</reference>
<protein>
    <submittedName>
        <fullName evidence="1">Uncharacterized protein</fullName>
    </submittedName>
</protein>
<proteinExistence type="predicted"/>
<dbReference type="EMBL" id="CM012456">
    <property type="protein sequence ID" value="RVE58701.1"/>
    <property type="molecule type" value="Genomic_DNA"/>
</dbReference>
<dbReference type="Proteomes" id="UP000283210">
    <property type="component" value="Chromosome 20"/>
</dbReference>